<dbReference type="eggNOG" id="KOG0208">
    <property type="taxonomic scope" value="Eukaryota"/>
</dbReference>
<dbReference type="InterPro" id="IPR006544">
    <property type="entry name" value="P-type_TPase_V"/>
</dbReference>
<accession>H3H374</accession>
<dbReference type="OMA" id="YASEGCY"/>
<keyword evidence="8" id="KW-1185">Reference proteome</keyword>
<dbReference type="EMBL" id="DS566127">
    <property type="status" value="NOT_ANNOTATED_CDS"/>
    <property type="molecule type" value="Genomic_DNA"/>
</dbReference>
<evidence type="ECO:0000313" key="8">
    <source>
        <dbReference type="Proteomes" id="UP000005238"/>
    </source>
</evidence>
<dbReference type="AlphaFoldDB" id="H3H374"/>
<dbReference type="GO" id="GO:0016020">
    <property type="term" value="C:membrane"/>
    <property type="evidence" value="ECO:0007669"/>
    <property type="project" value="UniProtKB-SubCell"/>
</dbReference>
<dbReference type="EnsemblProtists" id="Phyra84913">
    <property type="protein sequence ID" value="Phyra84913"/>
    <property type="gene ID" value="Phyra84913"/>
</dbReference>
<keyword evidence="4" id="KW-0067">ATP-binding</keyword>
<dbReference type="STRING" id="164328.H3H374"/>
<keyword evidence="3" id="KW-0547">Nucleotide-binding</keyword>
<name>H3H374_PHYRM</name>
<keyword evidence="6" id="KW-1278">Translocase</keyword>
<evidence type="ECO:0000256" key="3">
    <source>
        <dbReference type="ARBA" id="ARBA00022741"/>
    </source>
</evidence>
<evidence type="ECO:0000256" key="1">
    <source>
        <dbReference type="ARBA" id="ARBA00004141"/>
    </source>
</evidence>
<dbReference type="GO" id="GO:0046872">
    <property type="term" value="F:metal ion binding"/>
    <property type="evidence" value="ECO:0007669"/>
    <property type="project" value="UniProtKB-KW"/>
</dbReference>
<reference evidence="8" key="1">
    <citation type="journal article" date="2006" name="Science">
        <title>Phytophthora genome sequences uncover evolutionary origins and mechanisms of pathogenesis.</title>
        <authorList>
            <person name="Tyler B.M."/>
            <person name="Tripathy S."/>
            <person name="Zhang X."/>
            <person name="Dehal P."/>
            <person name="Jiang R.H."/>
            <person name="Aerts A."/>
            <person name="Arredondo F.D."/>
            <person name="Baxter L."/>
            <person name="Bensasson D."/>
            <person name="Beynon J.L."/>
            <person name="Chapman J."/>
            <person name="Damasceno C.M."/>
            <person name="Dorrance A.E."/>
            <person name="Dou D."/>
            <person name="Dickerman A.W."/>
            <person name="Dubchak I.L."/>
            <person name="Garbelotto M."/>
            <person name="Gijzen M."/>
            <person name="Gordon S.G."/>
            <person name="Govers F."/>
            <person name="Grunwald N.J."/>
            <person name="Huang W."/>
            <person name="Ivors K.L."/>
            <person name="Jones R.W."/>
            <person name="Kamoun S."/>
            <person name="Krampis K."/>
            <person name="Lamour K.H."/>
            <person name="Lee M.K."/>
            <person name="McDonald W.H."/>
            <person name="Medina M."/>
            <person name="Meijer H.J."/>
            <person name="Nordberg E.K."/>
            <person name="Maclean D.J."/>
            <person name="Ospina-Giraldo M.D."/>
            <person name="Morris P.F."/>
            <person name="Phuntumart V."/>
            <person name="Putnam N.H."/>
            <person name="Rash S."/>
            <person name="Rose J.K."/>
            <person name="Sakihama Y."/>
            <person name="Salamov A.A."/>
            <person name="Savidor A."/>
            <person name="Scheuring C.F."/>
            <person name="Smith B.M."/>
            <person name="Sobral B.W."/>
            <person name="Terry A."/>
            <person name="Torto-Alalibo T.A."/>
            <person name="Win J."/>
            <person name="Xu Z."/>
            <person name="Zhang H."/>
            <person name="Grigoriev I.V."/>
            <person name="Rokhsar D.S."/>
            <person name="Boore J.L."/>
        </authorList>
    </citation>
    <scope>NUCLEOTIDE SEQUENCE [LARGE SCALE GENOMIC DNA]</scope>
    <source>
        <strain evidence="8">Pr102</strain>
    </source>
</reference>
<proteinExistence type="predicted"/>
<evidence type="ECO:0000256" key="4">
    <source>
        <dbReference type="ARBA" id="ARBA00022840"/>
    </source>
</evidence>
<evidence type="ECO:0000256" key="5">
    <source>
        <dbReference type="ARBA" id="ARBA00022842"/>
    </source>
</evidence>
<keyword evidence="5" id="KW-0460">Magnesium</keyword>
<sequence>MSHFQKTPSQSKRPPLLVHYGECKPASKVFLACMHDEEGMKKTWTGETNESRMEVEGSMATERTVQSLRCLRQRERLAKDGCYVLGLSHRELPSHWTNEQVVAFAVNRGAVDESLSTLGLTLFRYDQKNDTADAIAKIKGGAGLTVMTTGDNAMCGFNMVPGMVASSSRAILGEIASTTHAKTLVWRDADSEEEYDLPAVKHLVEQGEDVELAVPGVTFD</sequence>
<dbReference type="VEuPathDB" id="FungiDB:KRP23_2916"/>
<dbReference type="GO" id="GO:0005524">
    <property type="term" value="F:ATP binding"/>
    <property type="evidence" value="ECO:0007669"/>
    <property type="project" value="UniProtKB-KW"/>
</dbReference>
<organism evidence="7 8">
    <name type="scientific">Phytophthora ramorum</name>
    <name type="common">Sudden oak death agent</name>
    <dbReference type="NCBI Taxonomy" id="164328"/>
    <lineage>
        <taxon>Eukaryota</taxon>
        <taxon>Sar</taxon>
        <taxon>Stramenopiles</taxon>
        <taxon>Oomycota</taxon>
        <taxon>Peronosporomycetes</taxon>
        <taxon>Peronosporales</taxon>
        <taxon>Peronosporaceae</taxon>
        <taxon>Phytophthora</taxon>
    </lineage>
</organism>
<evidence type="ECO:0000256" key="2">
    <source>
        <dbReference type="ARBA" id="ARBA00022723"/>
    </source>
</evidence>
<comment type="subcellular location">
    <subcellularLocation>
        <location evidence="1">Membrane</location>
        <topology evidence="1">Multi-pass membrane protein</topology>
    </subcellularLocation>
</comment>
<dbReference type="InParanoid" id="H3H374"/>
<dbReference type="HOGENOM" id="CLU_1258306_0_0_1"/>
<dbReference type="Proteomes" id="UP000005238">
    <property type="component" value="Unassembled WGS sequence"/>
</dbReference>
<evidence type="ECO:0000256" key="6">
    <source>
        <dbReference type="ARBA" id="ARBA00022967"/>
    </source>
</evidence>
<reference evidence="7" key="2">
    <citation type="submission" date="2015-06" db="UniProtKB">
        <authorList>
            <consortium name="EnsemblProtists"/>
        </authorList>
    </citation>
    <scope>IDENTIFICATION</scope>
    <source>
        <strain evidence="7">Pr102</strain>
    </source>
</reference>
<dbReference type="PANTHER" id="PTHR45630:SF11">
    <property type="entry name" value="CATION-TRANSPORTING P-TYPE ATPASE N-TERMINAL DOMAIN-CONTAINING PROTEIN"/>
    <property type="match status" value="1"/>
</dbReference>
<keyword evidence="2" id="KW-0479">Metal-binding</keyword>
<evidence type="ECO:0000313" key="7">
    <source>
        <dbReference type="EnsemblProtists" id="Phyra84913"/>
    </source>
</evidence>
<dbReference type="GO" id="GO:0140358">
    <property type="term" value="F:P-type transmembrane transporter activity"/>
    <property type="evidence" value="ECO:0007669"/>
    <property type="project" value="InterPro"/>
</dbReference>
<dbReference type="PANTHER" id="PTHR45630">
    <property type="entry name" value="CATION-TRANSPORTING ATPASE-RELATED"/>
    <property type="match status" value="1"/>
</dbReference>
<protein>
    <submittedName>
        <fullName evidence="7">Uncharacterized protein</fullName>
    </submittedName>
</protein>